<dbReference type="EMBL" id="BAAAJE010000002">
    <property type="protein sequence ID" value="GAA1130115.1"/>
    <property type="molecule type" value="Genomic_DNA"/>
</dbReference>
<name>A0ABN1U939_9ACTN</name>
<dbReference type="PANTHER" id="PTHR11022:SF41">
    <property type="entry name" value="PEPTIDOGLYCAN-RECOGNITION PROTEIN LC-RELATED"/>
    <property type="match status" value="1"/>
</dbReference>
<comment type="similarity">
    <text evidence="1">Belongs to the N-acetylmuramoyl-L-alanine amidase 2 family.</text>
</comment>
<dbReference type="SMART" id="SM00701">
    <property type="entry name" value="PGRP"/>
    <property type="match status" value="1"/>
</dbReference>
<reference evidence="3 4" key="1">
    <citation type="journal article" date="2019" name="Int. J. Syst. Evol. Microbiol.">
        <title>The Global Catalogue of Microorganisms (GCM) 10K type strain sequencing project: providing services to taxonomists for standard genome sequencing and annotation.</title>
        <authorList>
            <consortium name="The Broad Institute Genomics Platform"/>
            <consortium name="The Broad Institute Genome Sequencing Center for Infectious Disease"/>
            <person name="Wu L."/>
            <person name="Ma J."/>
        </authorList>
    </citation>
    <scope>NUCLEOTIDE SEQUENCE [LARGE SCALE GENOMIC DNA]</scope>
    <source>
        <strain evidence="3 4">JCM 11813</strain>
    </source>
</reference>
<dbReference type="PANTHER" id="PTHR11022">
    <property type="entry name" value="PEPTIDOGLYCAN RECOGNITION PROTEIN"/>
    <property type="match status" value="1"/>
</dbReference>
<dbReference type="InterPro" id="IPR015510">
    <property type="entry name" value="PGRP"/>
</dbReference>
<dbReference type="CDD" id="cd06583">
    <property type="entry name" value="PGRP"/>
    <property type="match status" value="1"/>
</dbReference>
<dbReference type="SUPFAM" id="SSF55846">
    <property type="entry name" value="N-acetylmuramoyl-L-alanine amidase-like"/>
    <property type="match status" value="1"/>
</dbReference>
<evidence type="ECO:0000256" key="1">
    <source>
        <dbReference type="ARBA" id="ARBA00007553"/>
    </source>
</evidence>
<dbReference type="RefSeq" id="WP_343905776.1">
    <property type="nucleotide sequence ID" value="NZ_BAAAJE010000002.1"/>
</dbReference>
<evidence type="ECO:0000259" key="2">
    <source>
        <dbReference type="SMART" id="SM00701"/>
    </source>
</evidence>
<keyword evidence="4" id="KW-1185">Reference proteome</keyword>
<protein>
    <recommendedName>
        <fullName evidence="2">Peptidoglycan recognition protein family domain-containing protein</fullName>
    </recommendedName>
</protein>
<dbReference type="Gene3D" id="3.40.80.10">
    <property type="entry name" value="Peptidoglycan recognition protein-like"/>
    <property type="match status" value="1"/>
</dbReference>
<accession>A0ABN1U939</accession>
<dbReference type="Gene3D" id="2.60.40.2700">
    <property type="match status" value="1"/>
</dbReference>
<dbReference type="InterPro" id="IPR006619">
    <property type="entry name" value="PGRP_domain_met/bac"/>
</dbReference>
<dbReference type="InterPro" id="IPR002502">
    <property type="entry name" value="Amidase_domain"/>
</dbReference>
<sequence>MDTLEVPVSTAGVRSVGPSTWRSGQLPATPFTMVGFVWSAAATRTPKVQVRTRKDGQWSRWWPLPTAHALPGAATSDHTGTELVWVGRSDGIQFEIAGVLAPAMKLVLLYPKPLASDGSIPEVGPAGAELPSTLMSGPATPTARLRPQILSRAEWGADESWRDGEPRYNHAFQQVHVHHTASSNNYERADVPAMIRGMYRYHTYNLGWSDLAYNFLVDRFGRVWEGRAGGVRRRVRGAHTLGFNATSAGVAVIGNFEIGQAGQRITDAVASVAAWKLSRWDGDPLGTVRVTSKGSDRFAPGRTVSLPVIDGHRDTNQTACPGSHLYAQLPTIRRRARVLMDDAANTMLKVLEPGTVSGTPEVGQTLTASPGRFDASGATVTYTWLRDGQVIPDAAGRTYVVSGSDFRAQLAVQITAVADGRFPVNQVIPVSGAIVAQPRLRVTATTIERRARVVVTVLPPAGVTAIPAGDVVVRLGKREKIRTLVDGAASVRFLRLRPGLKAITASYGGGGGFKPASGSTSVTVGS</sequence>
<gene>
    <name evidence="3" type="ORF">GCM10009606_07510</name>
</gene>
<evidence type="ECO:0000313" key="3">
    <source>
        <dbReference type="EMBL" id="GAA1130115.1"/>
    </source>
</evidence>
<comment type="caution">
    <text evidence="3">The sequence shown here is derived from an EMBL/GenBank/DDBJ whole genome shotgun (WGS) entry which is preliminary data.</text>
</comment>
<proteinExistence type="inferred from homology"/>
<dbReference type="Proteomes" id="UP001499979">
    <property type="component" value="Unassembled WGS sequence"/>
</dbReference>
<feature type="domain" description="Peptidoglycan recognition protein family" evidence="2">
    <location>
        <begin position="147"/>
        <end position="295"/>
    </location>
</feature>
<dbReference type="Pfam" id="PF01510">
    <property type="entry name" value="Amidase_2"/>
    <property type="match status" value="1"/>
</dbReference>
<dbReference type="InterPro" id="IPR036505">
    <property type="entry name" value="Amidase/PGRP_sf"/>
</dbReference>
<evidence type="ECO:0000313" key="4">
    <source>
        <dbReference type="Proteomes" id="UP001499979"/>
    </source>
</evidence>
<organism evidence="3 4">
    <name type="scientific">Nocardioides aquiterrae</name>
    <dbReference type="NCBI Taxonomy" id="203799"/>
    <lineage>
        <taxon>Bacteria</taxon>
        <taxon>Bacillati</taxon>
        <taxon>Actinomycetota</taxon>
        <taxon>Actinomycetes</taxon>
        <taxon>Propionibacteriales</taxon>
        <taxon>Nocardioidaceae</taxon>
        <taxon>Nocardioides</taxon>
    </lineage>
</organism>